<keyword evidence="3" id="KW-1185">Reference proteome</keyword>
<dbReference type="AlphaFoldDB" id="A0A3Q7HD23"/>
<dbReference type="Pfam" id="PF05911">
    <property type="entry name" value="FPP"/>
    <property type="match status" value="1"/>
</dbReference>
<feature type="coiled-coil region" evidence="1">
    <location>
        <begin position="60"/>
        <end position="94"/>
    </location>
</feature>
<dbReference type="Proteomes" id="UP000004994">
    <property type="component" value="Chromosome 7"/>
</dbReference>
<evidence type="ECO:0000313" key="2">
    <source>
        <dbReference type="EnsemblPlants" id="Solyc07g045595.1.1"/>
    </source>
</evidence>
<accession>A0A3Q7HD23</accession>
<keyword evidence="1" id="KW-0175">Coiled coil</keyword>
<proteinExistence type="predicted"/>
<evidence type="ECO:0000256" key="1">
    <source>
        <dbReference type="SAM" id="Coils"/>
    </source>
</evidence>
<name>A0A3Q7HD23_SOLLC</name>
<sequence length="102" mass="11697">MENRVLSVTVPKEEVKKPMVKSIEISVLKLPGPAALSQMKLEVESLSRDCRDSHFSFDSVQKFHKENEQLTERLLAMEEKTKLLKEALANQNSEFQISRIIP</sequence>
<dbReference type="Gramene" id="Solyc07g045595.1.1">
    <property type="protein sequence ID" value="Solyc07g045595.1.1"/>
    <property type="gene ID" value="Solyc07g045595.1"/>
</dbReference>
<reference evidence="2" key="2">
    <citation type="submission" date="2019-01" db="UniProtKB">
        <authorList>
            <consortium name="EnsemblPlants"/>
        </authorList>
    </citation>
    <scope>IDENTIFICATION</scope>
    <source>
        <strain evidence="2">cv. Heinz 1706</strain>
    </source>
</reference>
<dbReference type="InterPro" id="IPR008587">
    <property type="entry name" value="FPP_plant"/>
</dbReference>
<organism evidence="2">
    <name type="scientific">Solanum lycopersicum</name>
    <name type="common">Tomato</name>
    <name type="synonym">Lycopersicon esculentum</name>
    <dbReference type="NCBI Taxonomy" id="4081"/>
    <lineage>
        <taxon>Eukaryota</taxon>
        <taxon>Viridiplantae</taxon>
        <taxon>Streptophyta</taxon>
        <taxon>Embryophyta</taxon>
        <taxon>Tracheophyta</taxon>
        <taxon>Spermatophyta</taxon>
        <taxon>Magnoliopsida</taxon>
        <taxon>eudicotyledons</taxon>
        <taxon>Gunneridae</taxon>
        <taxon>Pentapetalae</taxon>
        <taxon>asterids</taxon>
        <taxon>lamiids</taxon>
        <taxon>Solanales</taxon>
        <taxon>Solanaceae</taxon>
        <taxon>Solanoideae</taxon>
        <taxon>Solaneae</taxon>
        <taxon>Solanum</taxon>
        <taxon>Solanum subgen. Lycopersicon</taxon>
    </lineage>
</organism>
<reference evidence="2" key="1">
    <citation type="journal article" date="2012" name="Nature">
        <title>The tomato genome sequence provides insights into fleshy fruit evolution.</title>
        <authorList>
            <consortium name="Tomato Genome Consortium"/>
        </authorList>
    </citation>
    <scope>NUCLEOTIDE SEQUENCE [LARGE SCALE GENOMIC DNA]</scope>
    <source>
        <strain evidence="2">cv. Heinz 1706</strain>
    </source>
</reference>
<dbReference type="STRING" id="4081.A0A3Q7HD23"/>
<dbReference type="InParanoid" id="A0A3Q7HD23"/>
<protein>
    <submittedName>
        <fullName evidence="2">Uncharacterized protein</fullName>
    </submittedName>
</protein>
<dbReference type="EnsemblPlants" id="Solyc07g045595.1.1">
    <property type="protein sequence ID" value="Solyc07g045595.1.1"/>
    <property type="gene ID" value="Solyc07g045595.1"/>
</dbReference>
<evidence type="ECO:0000313" key="3">
    <source>
        <dbReference type="Proteomes" id="UP000004994"/>
    </source>
</evidence>